<proteinExistence type="predicted"/>
<dbReference type="RefSeq" id="WP_036174199.1">
    <property type="nucleotide sequence ID" value="NZ_AVCZ01000008.1"/>
</dbReference>
<dbReference type="InterPro" id="IPR043128">
    <property type="entry name" value="Rev_trsase/Diguanyl_cyclase"/>
</dbReference>
<dbReference type="AlphaFoldDB" id="A0A0A3JWG8"/>
<sequence length="329" mass="37973">MNGNESIHRLNTILFILITVFYFVHVIINIIIEGFGSVFPPAFLFIVFDIIFLLLIYKKIEPQITMYVIVIGMYIYFYYLLSDSPFLVNYLFMWLALPLSTIYENTKLVMIAGNASIIITFYAFFYLHNEIFPNVVMEDFIYLILFGVFMTAFLLLFIHKIRKVKNSLKELAYKDPLTGAANRLLLKEKFDLLKSIKVHSIAIVFIDMNGFKRINDTYGHEVGDQLLERFVSRLNDFLRDTDLLCRLGGDEFIILSSNIDIENLESLLEKIQLVLDKPMNMNNLEIKVSASIGWSYSTEVSNADLEDMIKEADKAMYKAKGSELLSGDL</sequence>
<evidence type="ECO:0000256" key="1">
    <source>
        <dbReference type="SAM" id="Phobius"/>
    </source>
</evidence>
<name>A0A0A3JWG8_9BACL</name>
<reference evidence="3 4" key="1">
    <citation type="submission" date="2014-02" db="EMBL/GenBank/DDBJ databases">
        <title>Draft genome sequence of Lysinibacillus massiliensis CCUG 49529.</title>
        <authorList>
            <person name="Zhang F."/>
            <person name="Wang G."/>
            <person name="Zhang L."/>
        </authorList>
    </citation>
    <scope>NUCLEOTIDE SEQUENCE [LARGE SCALE GENOMIC DNA]</scope>
    <source>
        <strain evidence="3 4">CCUG 49529</strain>
    </source>
</reference>
<keyword evidence="1" id="KW-1133">Transmembrane helix</keyword>
<dbReference type="CDD" id="cd01949">
    <property type="entry name" value="GGDEF"/>
    <property type="match status" value="1"/>
</dbReference>
<dbReference type="PROSITE" id="PS50887">
    <property type="entry name" value="GGDEF"/>
    <property type="match status" value="1"/>
</dbReference>
<evidence type="ECO:0000259" key="2">
    <source>
        <dbReference type="PROSITE" id="PS50887"/>
    </source>
</evidence>
<keyword evidence="1" id="KW-0812">Transmembrane</keyword>
<gene>
    <name evidence="3" type="ORF">CD30_06775</name>
</gene>
<protein>
    <submittedName>
        <fullName evidence="3">C-di-GMP phosphodiesterase</fullName>
    </submittedName>
</protein>
<dbReference type="EMBL" id="JPVQ01000008">
    <property type="protein sequence ID" value="KGR91322.1"/>
    <property type="molecule type" value="Genomic_DNA"/>
</dbReference>
<dbReference type="eggNOG" id="COG2199">
    <property type="taxonomic scope" value="Bacteria"/>
</dbReference>
<feature type="transmembrane region" description="Helical" evidence="1">
    <location>
        <begin position="108"/>
        <end position="128"/>
    </location>
</feature>
<dbReference type="SMART" id="SM00267">
    <property type="entry name" value="GGDEF"/>
    <property type="match status" value="1"/>
</dbReference>
<keyword evidence="4" id="KW-1185">Reference proteome</keyword>
<feature type="transmembrane region" description="Helical" evidence="1">
    <location>
        <begin position="38"/>
        <end position="57"/>
    </location>
</feature>
<feature type="transmembrane region" description="Helical" evidence="1">
    <location>
        <begin position="140"/>
        <end position="158"/>
    </location>
</feature>
<accession>A0A0A3JWG8</accession>
<dbReference type="InterPro" id="IPR000160">
    <property type="entry name" value="GGDEF_dom"/>
</dbReference>
<feature type="domain" description="GGDEF" evidence="2">
    <location>
        <begin position="199"/>
        <end position="329"/>
    </location>
</feature>
<dbReference type="InterPro" id="IPR029787">
    <property type="entry name" value="Nucleotide_cyclase"/>
</dbReference>
<evidence type="ECO:0000313" key="4">
    <source>
        <dbReference type="Proteomes" id="UP000030595"/>
    </source>
</evidence>
<dbReference type="SUPFAM" id="SSF55073">
    <property type="entry name" value="Nucleotide cyclase"/>
    <property type="match status" value="1"/>
</dbReference>
<comment type="caution">
    <text evidence="3">The sequence shown here is derived from an EMBL/GenBank/DDBJ whole genome shotgun (WGS) entry which is preliminary data.</text>
</comment>
<evidence type="ECO:0000313" key="3">
    <source>
        <dbReference type="EMBL" id="KGR91322.1"/>
    </source>
</evidence>
<dbReference type="Gene3D" id="3.30.70.270">
    <property type="match status" value="1"/>
</dbReference>
<dbReference type="Proteomes" id="UP000030595">
    <property type="component" value="Unassembled WGS sequence"/>
</dbReference>
<dbReference type="NCBIfam" id="TIGR00254">
    <property type="entry name" value="GGDEF"/>
    <property type="match status" value="1"/>
</dbReference>
<dbReference type="PANTHER" id="PTHR46663:SF2">
    <property type="entry name" value="GGDEF DOMAIN-CONTAINING PROTEIN"/>
    <property type="match status" value="1"/>
</dbReference>
<dbReference type="OrthoDB" id="9759607at2"/>
<feature type="transmembrane region" description="Helical" evidence="1">
    <location>
        <begin position="64"/>
        <end position="81"/>
    </location>
</feature>
<feature type="transmembrane region" description="Helical" evidence="1">
    <location>
        <begin position="12"/>
        <end position="32"/>
    </location>
</feature>
<dbReference type="InterPro" id="IPR052163">
    <property type="entry name" value="DGC-Regulatory_Protein"/>
</dbReference>
<dbReference type="PANTHER" id="PTHR46663">
    <property type="entry name" value="DIGUANYLATE CYCLASE DGCT-RELATED"/>
    <property type="match status" value="1"/>
</dbReference>
<dbReference type="Pfam" id="PF00990">
    <property type="entry name" value="GGDEF"/>
    <property type="match status" value="1"/>
</dbReference>
<keyword evidence="1" id="KW-0472">Membrane</keyword>
<feature type="transmembrane region" description="Helical" evidence="1">
    <location>
        <begin position="87"/>
        <end position="103"/>
    </location>
</feature>
<organism evidence="3 4">
    <name type="scientific">Ureibacillus massiliensis 4400831 = CIP 108448 = CCUG 49529</name>
    <dbReference type="NCBI Taxonomy" id="1211035"/>
    <lineage>
        <taxon>Bacteria</taxon>
        <taxon>Bacillati</taxon>
        <taxon>Bacillota</taxon>
        <taxon>Bacilli</taxon>
        <taxon>Bacillales</taxon>
        <taxon>Caryophanaceae</taxon>
        <taxon>Ureibacillus</taxon>
    </lineage>
</organism>